<comment type="caution">
    <text evidence="1">The sequence shown here is derived from an EMBL/GenBank/DDBJ whole genome shotgun (WGS) entry which is preliminary data.</text>
</comment>
<sequence>YLASRNLITAILPVLYMYLQEEYDQWNLLSSAQKIPLIILLIANITVTR</sequence>
<dbReference type="Proteomes" id="UP000789375">
    <property type="component" value="Unassembled WGS sequence"/>
</dbReference>
<proteinExistence type="predicted"/>
<evidence type="ECO:0000313" key="1">
    <source>
        <dbReference type="EMBL" id="CAG8749518.1"/>
    </source>
</evidence>
<dbReference type="EMBL" id="CAJVPP010024400">
    <property type="protein sequence ID" value="CAG8749518.1"/>
    <property type="molecule type" value="Genomic_DNA"/>
</dbReference>
<feature type="non-terminal residue" evidence="1">
    <location>
        <position position="1"/>
    </location>
</feature>
<dbReference type="AlphaFoldDB" id="A0A9N9NPR3"/>
<accession>A0A9N9NPR3</accession>
<reference evidence="1" key="1">
    <citation type="submission" date="2021-06" db="EMBL/GenBank/DDBJ databases">
        <authorList>
            <person name="Kallberg Y."/>
            <person name="Tangrot J."/>
            <person name="Rosling A."/>
        </authorList>
    </citation>
    <scope>NUCLEOTIDE SEQUENCE</scope>
    <source>
        <strain evidence="1">87-6 pot B 2015</strain>
    </source>
</reference>
<name>A0A9N9NPR3_FUNMO</name>
<evidence type="ECO:0000313" key="2">
    <source>
        <dbReference type="Proteomes" id="UP000789375"/>
    </source>
</evidence>
<protein>
    <submittedName>
        <fullName evidence="1">8558_t:CDS:1</fullName>
    </submittedName>
</protein>
<gene>
    <name evidence="1" type="ORF">FMOSSE_LOCUS16581</name>
</gene>
<organism evidence="1 2">
    <name type="scientific">Funneliformis mosseae</name>
    <name type="common">Endomycorrhizal fungus</name>
    <name type="synonym">Glomus mosseae</name>
    <dbReference type="NCBI Taxonomy" id="27381"/>
    <lineage>
        <taxon>Eukaryota</taxon>
        <taxon>Fungi</taxon>
        <taxon>Fungi incertae sedis</taxon>
        <taxon>Mucoromycota</taxon>
        <taxon>Glomeromycotina</taxon>
        <taxon>Glomeromycetes</taxon>
        <taxon>Glomerales</taxon>
        <taxon>Glomeraceae</taxon>
        <taxon>Funneliformis</taxon>
    </lineage>
</organism>
<keyword evidence="2" id="KW-1185">Reference proteome</keyword>